<proteinExistence type="predicted"/>
<reference evidence="3" key="2">
    <citation type="submission" date="2023-06" db="EMBL/GenBank/DDBJ databases">
        <authorList>
            <consortium name="Lawrence Berkeley National Laboratory"/>
            <person name="Haridas S."/>
            <person name="Hensen N."/>
            <person name="Bonometti L."/>
            <person name="Westerberg I."/>
            <person name="Brannstrom I.O."/>
            <person name="Guillou S."/>
            <person name="Cros-Aarteil S."/>
            <person name="Calhoun S."/>
            <person name="Kuo A."/>
            <person name="Mondo S."/>
            <person name="Pangilinan J."/>
            <person name="Riley R."/>
            <person name="Labutti K."/>
            <person name="Andreopoulos B."/>
            <person name="Lipzen A."/>
            <person name="Chen C."/>
            <person name="Yanf M."/>
            <person name="Daum C."/>
            <person name="Ng V."/>
            <person name="Clum A."/>
            <person name="Steindorff A."/>
            <person name="Ohm R."/>
            <person name="Martin F."/>
            <person name="Silar P."/>
            <person name="Natvig D."/>
            <person name="Lalanne C."/>
            <person name="Gautier V."/>
            <person name="Ament-Velasquez S.L."/>
            <person name="Kruys A."/>
            <person name="Hutchinson M.I."/>
            <person name="Powell A.J."/>
            <person name="Barry K."/>
            <person name="Miller A.N."/>
            <person name="Grigoriev I.V."/>
            <person name="Debuchy R."/>
            <person name="Gladieux P."/>
            <person name="Thoren M.H."/>
            <person name="Johannesson H."/>
        </authorList>
    </citation>
    <scope>NUCLEOTIDE SEQUENCE</scope>
    <source>
        <strain evidence="3">CBS 118394</strain>
    </source>
</reference>
<dbReference type="Proteomes" id="UP001283341">
    <property type="component" value="Unassembled WGS sequence"/>
</dbReference>
<evidence type="ECO:0000259" key="2">
    <source>
        <dbReference type="Pfam" id="PF00775"/>
    </source>
</evidence>
<dbReference type="AlphaFoldDB" id="A0AAE0MAF6"/>
<accession>A0AAE0MAF6</accession>
<keyword evidence="4" id="KW-1185">Reference proteome</keyword>
<feature type="domain" description="Intradiol ring-cleavage dioxygenases" evidence="2">
    <location>
        <begin position="142"/>
        <end position="265"/>
    </location>
</feature>
<protein>
    <submittedName>
        <fullName evidence="3">Intradiol ring-cleavage dioxygenase</fullName>
    </submittedName>
</protein>
<dbReference type="GO" id="GO:0016702">
    <property type="term" value="F:oxidoreductase activity, acting on single donors with incorporation of molecular oxygen, incorporation of two atoms of oxygen"/>
    <property type="evidence" value="ECO:0007669"/>
    <property type="project" value="InterPro"/>
</dbReference>
<evidence type="ECO:0000313" key="3">
    <source>
        <dbReference type="EMBL" id="KAK3324920.1"/>
    </source>
</evidence>
<evidence type="ECO:0000313" key="4">
    <source>
        <dbReference type="Proteomes" id="UP001283341"/>
    </source>
</evidence>
<gene>
    <name evidence="3" type="ORF">B0H66DRAFT_573212</name>
</gene>
<feature type="signal peptide" evidence="1">
    <location>
        <begin position="1"/>
        <end position="20"/>
    </location>
</feature>
<dbReference type="Gene3D" id="2.60.130.10">
    <property type="entry name" value="Aromatic compound dioxygenase"/>
    <property type="match status" value="1"/>
</dbReference>
<dbReference type="EMBL" id="JAUEDM010000002">
    <property type="protein sequence ID" value="KAK3324920.1"/>
    <property type="molecule type" value="Genomic_DNA"/>
</dbReference>
<dbReference type="PANTHER" id="PTHR34315:SF1">
    <property type="entry name" value="INTRADIOL RING-CLEAVAGE DIOXYGENASES DOMAIN-CONTAINING PROTEIN-RELATED"/>
    <property type="match status" value="1"/>
</dbReference>
<dbReference type="PANTHER" id="PTHR34315">
    <property type="match status" value="1"/>
</dbReference>
<name>A0AAE0MAF6_9PEZI</name>
<keyword evidence="1" id="KW-0732">Signal</keyword>
<reference evidence="3" key="1">
    <citation type="journal article" date="2023" name="Mol. Phylogenet. Evol.">
        <title>Genome-scale phylogeny and comparative genomics of the fungal order Sordariales.</title>
        <authorList>
            <person name="Hensen N."/>
            <person name="Bonometti L."/>
            <person name="Westerberg I."/>
            <person name="Brannstrom I.O."/>
            <person name="Guillou S."/>
            <person name="Cros-Aarteil S."/>
            <person name="Calhoun S."/>
            <person name="Haridas S."/>
            <person name="Kuo A."/>
            <person name="Mondo S."/>
            <person name="Pangilinan J."/>
            <person name="Riley R."/>
            <person name="LaButti K."/>
            <person name="Andreopoulos B."/>
            <person name="Lipzen A."/>
            <person name="Chen C."/>
            <person name="Yan M."/>
            <person name="Daum C."/>
            <person name="Ng V."/>
            <person name="Clum A."/>
            <person name="Steindorff A."/>
            <person name="Ohm R.A."/>
            <person name="Martin F."/>
            <person name="Silar P."/>
            <person name="Natvig D.O."/>
            <person name="Lalanne C."/>
            <person name="Gautier V."/>
            <person name="Ament-Velasquez S.L."/>
            <person name="Kruys A."/>
            <person name="Hutchinson M.I."/>
            <person name="Powell A.J."/>
            <person name="Barry K."/>
            <person name="Miller A.N."/>
            <person name="Grigoriev I.V."/>
            <person name="Debuchy R."/>
            <person name="Gladieux P."/>
            <person name="Hiltunen Thoren M."/>
            <person name="Johannesson H."/>
        </authorList>
    </citation>
    <scope>NUCLEOTIDE SEQUENCE</scope>
    <source>
        <strain evidence="3">CBS 118394</strain>
    </source>
</reference>
<feature type="chain" id="PRO_5042036497" evidence="1">
    <location>
        <begin position="21"/>
        <end position="376"/>
    </location>
</feature>
<dbReference type="Pfam" id="PF00775">
    <property type="entry name" value="Dioxygenase_C"/>
    <property type="match status" value="1"/>
</dbReference>
<dbReference type="GO" id="GO:0008199">
    <property type="term" value="F:ferric iron binding"/>
    <property type="evidence" value="ECO:0007669"/>
    <property type="project" value="InterPro"/>
</dbReference>
<dbReference type="CDD" id="cd03457">
    <property type="entry name" value="intradiol_dioxygenase_like"/>
    <property type="match status" value="1"/>
</dbReference>
<dbReference type="InterPro" id="IPR015889">
    <property type="entry name" value="Intradiol_dOase_core"/>
</dbReference>
<comment type="caution">
    <text evidence="3">The sequence shown here is derived from an EMBL/GenBank/DDBJ whole genome shotgun (WGS) entry which is preliminary data.</text>
</comment>
<sequence length="376" mass="40374">MLPSWVVALAASPLFVGVLGHAGGHSDEEIHTEIRLRNIVAEHSKRAIGKCADSATNQALRERALARRAAAAHAIREQRGLQNEHVLARRDSASLQKWAEISHDQSSENFSIDTPTSTIFASNATCALVPETVIGPYYVDGELIRTDITDGQTGVPVHLDVQFVDLETCAGIPSLLIDIWHCNSTGVYSGVAAEGQGGLKSTHGRGAQQTDDDGVAQFDTLFPGHYTGRATHIHVMSTADATVLPNSTFVGGTSRHIGQLYFDEDLRDQVEQLAPYNTNSQAVTKNTEDMLAPDEATAEYDPFVNYVMLGASLEDGLLMWITIALNTSADYSASVTPAAHYYEGGGVAVDNGEQIVGMVEDIWDIEEEHSGGLVGS</sequence>
<keyword evidence="3" id="KW-0223">Dioxygenase</keyword>
<evidence type="ECO:0000256" key="1">
    <source>
        <dbReference type="SAM" id="SignalP"/>
    </source>
</evidence>
<organism evidence="3 4">
    <name type="scientific">Apodospora peruviana</name>
    <dbReference type="NCBI Taxonomy" id="516989"/>
    <lineage>
        <taxon>Eukaryota</taxon>
        <taxon>Fungi</taxon>
        <taxon>Dikarya</taxon>
        <taxon>Ascomycota</taxon>
        <taxon>Pezizomycotina</taxon>
        <taxon>Sordariomycetes</taxon>
        <taxon>Sordariomycetidae</taxon>
        <taxon>Sordariales</taxon>
        <taxon>Lasiosphaeriaceae</taxon>
        <taxon>Apodospora</taxon>
    </lineage>
</organism>
<keyword evidence="3" id="KW-0560">Oxidoreductase</keyword>
<dbReference type="InterPro" id="IPR000627">
    <property type="entry name" value="Intradiol_dOase_C"/>
</dbReference>
<dbReference type="SUPFAM" id="SSF49482">
    <property type="entry name" value="Aromatic compound dioxygenase"/>
    <property type="match status" value="1"/>
</dbReference>